<feature type="transmembrane region" description="Helical" evidence="1">
    <location>
        <begin position="25"/>
        <end position="43"/>
    </location>
</feature>
<accession>A0A6B0UXH6</accession>
<proteinExistence type="predicted"/>
<keyword evidence="1" id="KW-1133">Transmembrane helix</keyword>
<reference evidence="2" key="1">
    <citation type="submission" date="2019-12" db="EMBL/GenBank/DDBJ databases">
        <title>An insight into the sialome of adult female Ixodes ricinus ticks feeding for 6 days.</title>
        <authorList>
            <person name="Perner J."/>
            <person name="Ribeiro J.M.C."/>
        </authorList>
    </citation>
    <scope>NUCLEOTIDE SEQUENCE</scope>
    <source>
        <strain evidence="2">Semi-engorged</strain>
        <tissue evidence="2">Salivary glands</tissue>
    </source>
</reference>
<organism evidence="2">
    <name type="scientific">Ixodes ricinus</name>
    <name type="common">Common tick</name>
    <name type="synonym">Acarus ricinus</name>
    <dbReference type="NCBI Taxonomy" id="34613"/>
    <lineage>
        <taxon>Eukaryota</taxon>
        <taxon>Metazoa</taxon>
        <taxon>Ecdysozoa</taxon>
        <taxon>Arthropoda</taxon>
        <taxon>Chelicerata</taxon>
        <taxon>Arachnida</taxon>
        <taxon>Acari</taxon>
        <taxon>Parasitiformes</taxon>
        <taxon>Ixodida</taxon>
        <taxon>Ixodoidea</taxon>
        <taxon>Ixodidae</taxon>
        <taxon>Ixodinae</taxon>
        <taxon>Ixodes</taxon>
    </lineage>
</organism>
<dbReference type="EMBL" id="GIFC01011865">
    <property type="protein sequence ID" value="MXU93948.1"/>
    <property type="molecule type" value="Transcribed_RNA"/>
</dbReference>
<keyword evidence="1" id="KW-0812">Transmembrane</keyword>
<keyword evidence="1" id="KW-0472">Membrane</keyword>
<feature type="transmembrane region" description="Helical" evidence="1">
    <location>
        <begin position="92"/>
        <end position="110"/>
    </location>
</feature>
<evidence type="ECO:0000313" key="2">
    <source>
        <dbReference type="EMBL" id="MXU93948.1"/>
    </source>
</evidence>
<protein>
    <submittedName>
        <fullName evidence="2">Uncharacterized protein</fullName>
    </submittedName>
</protein>
<dbReference type="AlphaFoldDB" id="A0A6B0UXH6"/>
<evidence type="ECO:0000256" key="1">
    <source>
        <dbReference type="SAM" id="Phobius"/>
    </source>
</evidence>
<name>A0A6B0UXH6_IXORI</name>
<feature type="transmembrane region" description="Helical" evidence="1">
    <location>
        <begin position="52"/>
        <end position="72"/>
    </location>
</feature>
<sequence length="154" mass="16641">MLVSVWKLSARLARAFSSISPPTAAMVWMKVAWALPICSRIVASMGVGFDTVVVCSVCLFISFAVFWIFPWISDLPFLVEGPGEAPSSSSSVVEIFSGFFFGFALFFPLGPPSSWSIVSSSSSLSIDWYWPSMSESLSVPESSVEGDIGVFASR</sequence>